<feature type="compositionally biased region" description="Basic residues" evidence="5">
    <location>
        <begin position="1"/>
        <end position="13"/>
    </location>
</feature>
<dbReference type="InterPro" id="IPR018972">
    <property type="entry name" value="Sas10_C_dom"/>
</dbReference>
<proteinExistence type="inferred from homology"/>
<feature type="compositionally biased region" description="Basic and acidic residues" evidence="5">
    <location>
        <begin position="551"/>
        <end position="577"/>
    </location>
</feature>
<dbReference type="GO" id="GO:0032040">
    <property type="term" value="C:small-subunit processome"/>
    <property type="evidence" value="ECO:0007669"/>
    <property type="project" value="TreeGrafter"/>
</dbReference>
<feature type="region of interest" description="Disordered" evidence="5">
    <location>
        <begin position="383"/>
        <end position="417"/>
    </location>
</feature>
<organism evidence="7 8">
    <name type="scientific">Lentinula lateritia</name>
    <dbReference type="NCBI Taxonomy" id="40482"/>
    <lineage>
        <taxon>Eukaryota</taxon>
        <taxon>Fungi</taxon>
        <taxon>Dikarya</taxon>
        <taxon>Basidiomycota</taxon>
        <taxon>Agaricomycotina</taxon>
        <taxon>Agaricomycetes</taxon>
        <taxon>Agaricomycetidae</taxon>
        <taxon>Agaricales</taxon>
        <taxon>Marasmiineae</taxon>
        <taxon>Omphalotaceae</taxon>
        <taxon>Lentinula</taxon>
    </lineage>
</organism>
<comment type="subcellular location">
    <subcellularLocation>
        <location evidence="1">Nucleus</location>
    </subcellularLocation>
</comment>
<dbReference type="InterPro" id="IPR007146">
    <property type="entry name" value="Sas10/Utp3/C1D"/>
</dbReference>
<evidence type="ECO:0000259" key="6">
    <source>
        <dbReference type="Pfam" id="PF09368"/>
    </source>
</evidence>
<feature type="compositionally biased region" description="Basic residues" evidence="5">
    <location>
        <begin position="101"/>
        <end position="113"/>
    </location>
</feature>
<keyword evidence="4" id="KW-0539">Nucleus</keyword>
<feature type="domain" description="Sas10 C-terminal" evidence="6">
    <location>
        <begin position="581"/>
        <end position="656"/>
    </location>
</feature>
<keyword evidence="3" id="KW-0597">Phosphoprotein</keyword>
<feature type="compositionally biased region" description="Acidic residues" evidence="5">
    <location>
        <begin position="534"/>
        <end position="544"/>
    </location>
</feature>
<feature type="compositionally biased region" description="Low complexity" evidence="5">
    <location>
        <begin position="473"/>
        <end position="485"/>
    </location>
</feature>
<evidence type="ECO:0000313" key="7">
    <source>
        <dbReference type="EMBL" id="KAJ4491263.1"/>
    </source>
</evidence>
<feature type="region of interest" description="Disordered" evidence="5">
    <location>
        <begin position="1"/>
        <end position="157"/>
    </location>
</feature>
<feature type="compositionally biased region" description="Acidic residues" evidence="5">
    <location>
        <begin position="53"/>
        <end position="90"/>
    </location>
</feature>
<reference evidence="7" key="2">
    <citation type="journal article" date="2023" name="Proc. Natl. Acad. Sci. U.S.A.">
        <title>A global phylogenomic analysis of the shiitake genus Lentinula.</title>
        <authorList>
            <person name="Sierra-Patev S."/>
            <person name="Min B."/>
            <person name="Naranjo-Ortiz M."/>
            <person name="Looney B."/>
            <person name="Konkel Z."/>
            <person name="Slot J.C."/>
            <person name="Sakamoto Y."/>
            <person name="Steenwyk J.L."/>
            <person name="Rokas A."/>
            <person name="Carro J."/>
            <person name="Camarero S."/>
            <person name="Ferreira P."/>
            <person name="Molpeceres G."/>
            <person name="Ruiz-Duenas F.J."/>
            <person name="Serrano A."/>
            <person name="Henrissat B."/>
            <person name="Drula E."/>
            <person name="Hughes K.W."/>
            <person name="Mata J.L."/>
            <person name="Ishikawa N.K."/>
            <person name="Vargas-Isla R."/>
            <person name="Ushijima S."/>
            <person name="Smith C.A."/>
            <person name="Donoghue J."/>
            <person name="Ahrendt S."/>
            <person name="Andreopoulos W."/>
            <person name="He G."/>
            <person name="LaButti K."/>
            <person name="Lipzen A."/>
            <person name="Ng V."/>
            <person name="Riley R."/>
            <person name="Sandor L."/>
            <person name="Barry K."/>
            <person name="Martinez A.T."/>
            <person name="Xiao Y."/>
            <person name="Gibbons J.G."/>
            <person name="Terashima K."/>
            <person name="Grigoriev I.V."/>
            <person name="Hibbett D."/>
        </authorList>
    </citation>
    <scope>NUCLEOTIDE SEQUENCE</scope>
    <source>
        <strain evidence="7">Sp2 HRB7682 ss15</strain>
    </source>
</reference>
<evidence type="ECO:0000256" key="1">
    <source>
        <dbReference type="ARBA" id="ARBA00004123"/>
    </source>
</evidence>
<gene>
    <name evidence="7" type="ORF">C8J55DRAFT_503751</name>
</gene>
<feature type="compositionally biased region" description="Acidic residues" evidence="5">
    <location>
        <begin position="122"/>
        <end position="133"/>
    </location>
</feature>
<dbReference type="PANTHER" id="PTHR13237:SF8">
    <property type="entry name" value="SOMETHING ABOUT SILENCING PROTEIN 10"/>
    <property type="match status" value="1"/>
</dbReference>
<feature type="region of interest" description="Disordered" evidence="5">
    <location>
        <begin position="445"/>
        <end position="586"/>
    </location>
</feature>
<dbReference type="GO" id="GO:0000462">
    <property type="term" value="P:maturation of SSU-rRNA from tricistronic rRNA transcript (SSU-rRNA, 5.8S rRNA, LSU-rRNA)"/>
    <property type="evidence" value="ECO:0007669"/>
    <property type="project" value="TreeGrafter"/>
</dbReference>
<dbReference type="Proteomes" id="UP001150238">
    <property type="component" value="Unassembled WGS sequence"/>
</dbReference>
<dbReference type="Pfam" id="PF04000">
    <property type="entry name" value="Sas10_Utp3"/>
    <property type="match status" value="1"/>
</dbReference>
<comment type="similarity">
    <text evidence="2">Belongs to the SAS10 family.</text>
</comment>
<accession>A0A9W9DYF1</accession>
<feature type="compositionally biased region" description="Basic and acidic residues" evidence="5">
    <location>
        <begin position="19"/>
        <end position="34"/>
    </location>
</feature>
<sequence length="657" mass="73725">MPRRPSKKSKSAGKPRNTNRPDAKINKWNDRSDIPMDEEDQFHASRDQILLNNEEEEDDGDIDDDEVFALQMEDEEDEEDEESEAMEENENQSSRASPKAAKSKQKATAKGKGKGKETQLESSDDDDEEEEETWGSGKAAYYSSNAAQIESDDEEALQLEEQEAKRLQAKARDDMNDEDFGLEDSIEANVTGGSDHLDAASVPVQPVLQDKPSILRHLQKTDPECLALAGDWTDSATTLMKTKQKLEKLEAEGGSKNSISLGMMHLHYQTLLTYTTTLAFYLYLRASQKYAQKPELLRSHPVMQRLLKLKQSLITLEDLNFAVSDDDDSGDEEEEEENEEDDIMQDARQLWEREHSNEDEDEDVDSDELDQLLADARSITNSNSNRVIIQPKAPALTYPPKKKRKTDSESEKSSLSMFDLVEPEFVSSKTTSSTSPYAAADAFGEATSLQHADATDKSARRKTLRFHTSRIESANARRSNARSNALGGDDDIPYRERKKDREDRLAREAAARVRTQGGADLDDTEPEPRRPDDNDGDGDEEMEDANGYYDLVKKQVKEKKERKKAEYEASRADRFVEEASSGPRSLTRAILANKGLTPHRPKSVRNPRVKKKINFAKAQRKVASQKAVYKGGVNATGGRYEGEKSGISKVVKSVRLG</sequence>
<evidence type="ECO:0000256" key="2">
    <source>
        <dbReference type="ARBA" id="ARBA00010979"/>
    </source>
</evidence>
<dbReference type="Pfam" id="PF09368">
    <property type="entry name" value="Sas10"/>
    <property type="match status" value="1"/>
</dbReference>
<feature type="compositionally biased region" description="Low complexity" evidence="5">
    <location>
        <begin position="91"/>
        <end position="100"/>
    </location>
</feature>
<name>A0A9W9DYF1_9AGAR</name>
<feature type="region of interest" description="Disordered" evidence="5">
    <location>
        <begin position="323"/>
        <end position="344"/>
    </location>
</feature>
<evidence type="ECO:0000313" key="8">
    <source>
        <dbReference type="Proteomes" id="UP001150238"/>
    </source>
</evidence>
<feature type="compositionally biased region" description="Basic residues" evidence="5">
    <location>
        <begin position="459"/>
        <end position="468"/>
    </location>
</feature>
<evidence type="ECO:0000256" key="4">
    <source>
        <dbReference type="ARBA" id="ARBA00023242"/>
    </source>
</evidence>
<protein>
    <submittedName>
        <fullName evidence="7">Sas10 C-terminal domain-containing protein</fullName>
    </submittedName>
</protein>
<feature type="compositionally biased region" description="Acidic residues" evidence="5">
    <location>
        <begin position="324"/>
        <end position="344"/>
    </location>
</feature>
<comment type="caution">
    <text evidence="7">The sequence shown here is derived from an EMBL/GenBank/DDBJ whole genome shotgun (WGS) entry which is preliminary data.</text>
</comment>
<evidence type="ECO:0000256" key="3">
    <source>
        <dbReference type="ARBA" id="ARBA00022553"/>
    </source>
</evidence>
<dbReference type="PANTHER" id="PTHR13237">
    <property type="entry name" value="SOMETHING ABOUT SILENCING PROTEIN 10-RELATED"/>
    <property type="match status" value="1"/>
</dbReference>
<evidence type="ECO:0000256" key="5">
    <source>
        <dbReference type="SAM" id="MobiDB-lite"/>
    </source>
</evidence>
<dbReference type="EMBL" id="JANVFS010000006">
    <property type="protein sequence ID" value="KAJ4491263.1"/>
    <property type="molecule type" value="Genomic_DNA"/>
</dbReference>
<dbReference type="AlphaFoldDB" id="A0A9W9DYF1"/>
<reference evidence="7" key="1">
    <citation type="submission" date="2022-08" db="EMBL/GenBank/DDBJ databases">
        <authorList>
            <consortium name="DOE Joint Genome Institute"/>
            <person name="Min B."/>
            <person name="Riley R."/>
            <person name="Sierra-Patev S."/>
            <person name="Naranjo-Ortiz M."/>
            <person name="Looney B."/>
            <person name="Konkel Z."/>
            <person name="Slot J.C."/>
            <person name="Sakamoto Y."/>
            <person name="Steenwyk J.L."/>
            <person name="Rokas A."/>
            <person name="Carro J."/>
            <person name="Camarero S."/>
            <person name="Ferreira P."/>
            <person name="Molpeceres G."/>
            <person name="Ruiz-Duenas F.J."/>
            <person name="Serrano A."/>
            <person name="Henrissat B."/>
            <person name="Drula E."/>
            <person name="Hughes K.W."/>
            <person name="Mata J.L."/>
            <person name="Ishikawa N.K."/>
            <person name="Vargas-Isla R."/>
            <person name="Ushijima S."/>
            <person name="Smith C.A."/>
            <person name="Ahrendt S."/>
            <person name="Andreopoulos W."/>
            <person name="He G."/>
            <person name="Labutti K."/>
            <person name="Lipzen A."/>
            <person name="Ng V."/>
            <person name="Sandor L."/>
            <person name="Barry K."/>
            <person name="Martinez A.T."/>
            <person name="Xiao Y."/>
            <person name="Gibbons J.G."/>
            <person name="Terashima K."/>
            <person name="Hibbett D.S."/>
            <person name="Grigoriev I.V."/>
        </authorList>
    </citation>
    <scope>NUCLEOTIDE SEQUENCE</scope>
    <source>
        <strain evidence="7">Sp2 HRB7682 ss15</strain>
    </source>
</reference>
<feature type="compositionally biased region" description="Basic and acidic residues" evidence="5">
    <location>
        <begin position="492"/>
        <end position="511"/>
    </location>
</feature>